<accession>A0A2T0X4D1</accession>
<gene>
    <name evidence="6" type="ORF">BCF33_2608</name>
</gene>
<keyword evidence="1 5" id="KW-1003">Cell membrane</keyword>
<keyword evidence="4 5" id="KW-0472">Membrane</keyword>
<dbReference type="RefSeq" id="WP_106161282.1">
    <property type="nucleotide sequence ID" value="NZ_PVTT01000002.1"/>
</dbReference>
<reference evidence="6 7" key="1">
    <citation type="submission" date="2018-03" db="EMBL/GenBank/DDBJ databases">
        <title>Genomic Encyclopedia of Archaeal and Bacterial Type Strains, Phase II (KMG-II): from individual species to whole genera.</title>
        <authorList>
            <person name="Goeker M."/>
        </authorList>
    </citation>
    <scope>NUCLEOTIDE SEQUENCE [LARGE SCALE GENOMIC DNA]</scope>
    <source>
        <strain evidence="6 7">DSM 29318</strain>
    </source>
</reference>
<dbReference type="EMBL" id="PVTT01000002">
    <property type="protein sequence ID" value="PRY93724.1"/>
    <property type="molecule type" value="Genomic_DNA"/>
</dbReference>
<feature type="transmembrane region" description="Helical" evidence="5">
    <location>
        <begin position="33"/>
        <end position="53"/>
    </location>
</feature>
<sequence length="54" mass="5437">MLELILILLVVAAIAGLLGLGRVEGVALTGAKILIGIALVVFLLVLFGVIAIAV</sequence>
<name>A0A2T0X4D1_9RHOB</name>
<evidence type="ECO:0000313" key="7">
    <source>
        <dbReference type="Proteomes" id="UP000238801"/>
    </source>
</evidence>
<comment type="subcellular location">
    <subcellularLocation>
        <location evidence="5">Cell membrane</location>
        <topology evidence="5">Single-pass membrane protein</topology>
    </subcellularLocation>
</comment>
<dbReference type="InterPro" id="IPR009760">
    <property type="entry name" value="DUF1328"/>
</dbReference>
<evidence type="ECO:0000256" key="5">
    <source>
        <dbReference type="HAMAP-Rule" id="MF_01361"/>
    </source>
</evidence>
<dbReference type="HAMAP" id="MF_01361">
    <property type="entry name" value="UPF0391"/>
    <property type="match status" value="1"/>
</dbReference>
<comment type="caution">
    <text evidence="6">The sequence shown here is derived from an EMBL/GenBank/DDBJ whole genome shotgun (WGS) entry which is preliminary data.</text>
</comment>
<comment type="similarity">
    <text evidence="5">Belongs to the UPF0391 family.</text>
</comment>
<dbReference type="GO" id="GO:0005886">
    <property type="term" value="C:plasma membrane"/>
    <property type="evidence" value="ECO:0007669"/>
    <property type="project" value="UniProtKB-SubCell"/>
</dbReference>
<keyword evidence="2 5" id="KW-0812">Transmembrane</keyword>
<organism evidence="6 7">
    <name type="scientific">Hasllibacter halocynthiae</name>
    <dbReference type="NCBI Taxonomy" id="595589"/>
    <lineage>
        <taxon>Bacteria</taxon>
        <taxon>Pseudomonadati</taxon>
        <taxon>Pseudomonadota</taxon>
        <taxon>Alphaproteobacteria</taxon>
        <taxon>Rhodobacterales</taxon>
        <taxon>Roseobacteraceae</taxon>
        <taxon>Hasllibacter</taxon>
    </lineage>
</organism>
<evidence type="ECO:0000256" key="3">
    <source>
        <dbReference type="ARBA" id="ARBA00022989"/>
    </source>
</evidence>
<proteinExistence type="inferred from homology"/>
<evidence type="ECO:0000256" key="4">
    <source>
        <dbReference type="ARBA" id="ARBA00023136"/>
    </source>
</evidence>
<protein>
    <recommendedName>
        <fullName evidence="5">UPF0391 membrane protein BCF33_2608</fullName>
    </recommendedName>
</protein>
<evidence type="ECO:0000256" key="2">
    <source>
        <dbReference type="ARBA" id="ARBA00022692"/>
    </source>
</evidence>
<evidence type="ECO:0000256" key="1">
    <source>
        <dbReference type="ARBA" id="ARBA00022475"/>
    </source>
</evidence>
<dbReference type="Proteomes" id="UP000238801">
    <property type="component" value="Unassembled WGS sequence"/>
</dbReference>
<keyword evidence="7" id="KW-1185">Reference proteome</keyword>
<dbReference type="Pfam" id="PF07043">
    <property type="entry name" value="DUF1328"/>
    <property type="match status" value="1"/>
</dbReference>
<evidence type="ECO:0000313" key="6">
    <source>
        <dbReference type="EMBL" id="PRY93724.1"/>
    </source>
</evidence>
<dbReference type="AlphaFoldDB" id="A0A2T0X4D1"/>
<keyword evidence="3 5" id="KW-1133">Transmembrane helix</keyword>